<dbReference type="GO" id="GO:0051865">
    <property type="term" value="P:protein autoubiquitination"/>
    <property type="evidence" value="ECO:0007669"/>
    <property type="project" value="UniProtKB-ARBA"/>
</dbReference>
<keyword evidence="8" id="KW-0833">Ubl conjugation pathway</keyword>
<dbReference type="Gene3D" id="2.60.200.20">
    <property type="match status" value="1"/>
</dbReference>
<evidence type="ECO:0000256" key="6">
    <source>
        <dbReference type="ARBA" id="ARBA00022723"/>
    </source>
</evidence>
<dbReference type="GeneID" id="28894828"/>
<dbReference type="EMBL" id="KV407454">
    <property type="protein sequence ID" value="KZF26618.1"/>
    <property type="molecule type" value="Genomic_DNA"/>
</dbReference>
<keyword evidence="10" id="KW-0131">Cell cycle</keyword>
<feature type="domain" description="FHA" evidence="14">
    <location>
        <begin position="35"/>
        <end position="98"/>
    </location>
</feature>
<evidence type="ECO:0000256" key="3">
    <source>
        <dbReference type="ARBA" id="ARBA00012483"/>
    </source>
</evidence>
<dbReference type="InterPro" id="IPR008984">
    <property type="entry name" value="SMAD_FHA_dom_sf"/>
</dbReference>
<keyword evidence="7 13" id="KW-0863">Zinc-finger</keyword>
<evidence type="ECO:0000256" key="12">
    <source>
        <dbReference type="ARBA" id="ARBA00080465"/>
    </source>
</evidence>
<dbReference type="InterPro" id="IPR013083">
    <property type="entry name" value="Znf_RING/FYVE/PHD"/>
</dbReference>
<dbReference type="FunCoup" id="A0A165JTT3">
    <property type="interactions" value="129"/>
</dbReference>
<evidence type="ECO:0000259" key="14">
    <source>
        <dbReference type="PROSITE" id="PS50006"/>
    </source>
</evidence>
<dbReference type="SUPFAM" id="SSF57850">
    <property type="entry name" value="RING/U-box"/>
    <property type="match status" value="1"/>
</dbReference>
<keyword evidence="5" id="KW-0808">Transferase</keyword>
<dbReference type="FunFam" id="3.30.40.10:FF:000426">
    <property type="entry name" value="DMA1p Ubiquitin-protein ligase (E3)"/>
    <property type="match status" value="1"/>
</dbReference>
<dbReference type="PANTHER" id="PTHR15067:SF7">
    <property type="entry name" value="E3 UBIQUITIN-PROTEIN LIGASE DMA1-RELATED"/>
    <property type="match status" value="1"/>
</dbReference>
<reference evidence="16 17" key="1">
    <citation type="journal article" date="2016" name="Fungal Biol.">
        <title>The genome of Xylona heveae provides a window into fungal endophytism.</title>
        <authorList>
            <person name="Gazis R."/>
            <person name="Kuo A."/>
            <person name="Riley R."/>
            <person name="LaButti K."/>
            <person name="Lipzen A."/>
            <person name="Lin J."/>
            <person name="Amirebrahimi M."/>
            <person name="Hesse C.N."/>
            <person name="Spatafora J.W."/>
            <person name="Henrissat B."/>
            <person name="Hainaut M."/>
            <person name="Grigoriev I.V."/>
            <person name="Hibbett D.S."/>
        </authorList>
    </citation>
    <scope>NUCLEOTIDE SEQUENCE [LARGE SCALE GENOMIC DNA]</scope>
    <source>
        <strain evidence="16 17">TC161</strain>
    </source>
</reference>
<sequence length="234" mass="26036">MPSLRLVPHQDPRSARPSLTFTSISRTLPSASSVIRVGRYSDREGSVNPAPNVPSDAPVGFKSKVVSRKHCEFWCANGRWHIKDVGSSSGTFLNHIRLSQPNLESRPFPVNDGDIVQLGIDFRGGEEMIFRCVKMRVECNRGWQKSLNNFNVTTHKRLRNLSKGLTKKDGDTASTHSSECAICLMSIAPCQSLFVAPCSHVWHYKCIRPILSGSNWPQFLCPNCRAVADLEADV</sequence>
<dbReference type="InParanoid" id="A0A165JTT3"/>
<dbReference type="GO" id="GO:0032153">
    <property type="term" value="C:cell division site"/>
    <property type="evidence" value="ECO:0007669"/>
    <property type="project" value="TreeGrafter"/>
</dbReference>
<evidence type="ECO:0000256" key="7">
    <source>
        <dbReference type="ARBA" id="ARBA00022771"/>
    </source>
</evidence>
<evidence type="ECO:0000256" key="8">
    <source>
        <dbReference type="ARBA" id="ARBA00022786"/>
    </source>
</evidence>
<dbReference type="PROSITE" id="PS50089">
    <property type="entry name" value="ZF_RING_2"/>
    <property type="match status" value="1"/>
</dbReference>
<evidence type="ECO:0000256" key="13">
    <source>
        <dbReference type="PROSITE-ProRule" id="PRU00175"/>
    </source>
</evidence>
<dbReference type="GO" id="GO:0090337">
    <property type="term" value="P:regulation of formin-nucleated actin cable assembly"/>
    <property type="evidence" value="ECO:0007669"/>
    <property type="project" value="UniProtKB-ARBA"/>
</dbReference>
<dbReference type="GO" id="GO:0097271">
    <property type="term" value="P:protein localization to bud neck"/>
    <property type="evidence" value="ECO:0007669"/>
    <property type="project" value="UniProtKB-ARBA"/>
</dbReference>
<proteinExistence type="inferred from homology"/>
<dbReference type="SMART" id="SM00184">
    <property type="entry name" value="RING"/>
    <property type="match status" value="1"/>
</dbReference>
<dbReference type="RefSeq" id="XP_018192173.1">
    <property type="nucleotide sequence ID" value="XM_018329691.1"/>
</dbReference>
<dbReference type="AlphaFoldDB" id="A0A165JTT3"/>
<dbReference type="EC" id="2.3.2.27" evidence="3"/>
<keyword evidence="6" id="KW-0479">Metal-binding</keyword>
<evidence type="ECO:0000256" key="5">
    <source>
        <dbReference type="ARBA" id="ARBA00022679"/>
    </source>
</evidence>
<dbReference type="Pfam" id="PF17123">
    <property type="entry name" value="zf-RING_11"/>
    <property type="match status" value="1"/>
</dbReference>
<dbReference type="GO" id="GO:0061630">
    <property type="term" value="F:ubiquitin protein ligase activity"/>
    <property type="evidence" value="ECO:0007669"/>
    <property type="project" value="UniProtKB-EC"/>
</dbReference>
<dbReference type="SUPFAM" id="SSF49879">
    <property type="entry name" value="SMAD/FHA domain"/>
    <property type="match status" value="1"/>
</dbReference>
<dbReference type="SMART" id="SM00240">
    <property type="entry name" value="FHA"/>
    <property type="match status" value="1"/>
</dbReference>
<dbReference type="Pfam" id="PF00498">
    <property type="entry name" value="FHA"/>
    <property type="match status" value="1"/>
</dbReference>
<dbReference type="GO" id="GO:0008270">
    <property type="term" value="F:zinc ion binding"/>
    <property type="evidence" value="ECO:0007669"/>
    <property type="project" value="UniProtKB-KW"/>
</dbReference>
<dbReference type="GO" id="GO:0000921">
    <property type="term" value="P:septin ring assembly"/>
    <property type="evidence" value="ECO:0007669"/>
    <property type="project" value="UniProtKB-ARBA"/>
</dbReference>
<dbReference type="OMA" id="IHPNARA"/>
<dbReference type="PANTHER" id="PTHR15067">
    <property type="entry name" value="E3 UBIQUITIN-PROTEIN LIGASE RNF8"/>
    <property type="match status" value="1"/>
</dbReference>
<gene>
    <name evidence="16" type="ORF">L228DRAFT_206794</name>
</gene>
<keyword evidence="9" id="KW-0862">Zinc</keyword>
<evidence type="ECO:0000256" key="9">
    <source>
        <dbReference type="ARBA" id="ARBA00022833"/>
    </source>
</evidence>
<dbReference type="GO" id="GO:0000132">
    <property type="term" value="P:establishment of mitotic spindle orientation"/>
    <property type="evidence" value="ECO:0007669"/>
    <property type="project" value="UniProtKB-ARBA"/>
</dbReference>
<feature type="non-terminal residue" evidence="16">
    <location>
        <position position="234"/>
    </location>
</feature>
<evidence type="ECO:0000256" key="2">
    <source>
        <dbReference type="ARBA" id="ARBA00004496"/>
    </source>
</evidence>
<accession>A0A165JTT3</accession>
<dbReference type="GO" id="GO:0000151">
    <property type="term" value="C:ubiquitin ligase complex"/>
    <property type="evidence" value="ECO:0007669"/>
    <property type="project" value="TreeGrafter"/>
</dbReference>
<evidence type="ECO:0000256" key="1">
    <source>
        <dbReference type="ARBA" id="ARBA00000900"/>
    </source>
</evidence>
<keyword evidence="4" id="KW-0963">Cytoplasm</keyword>
<comment type="subcellular location">
    <subcellularLocation>
        <location evidence="2">Cytoplasm</location>
    </subcellularLocation>
</comment>
<evidence type="ECO:0000313" key="16">
    <source>
        <dbReference type="EMBL" id="KZF26618.1"/>
    </source>
</evidence>
<comment type="catalytic activity">
    <reaction evidence="1">
        <text>S-ubiquitinyl-[E2 ubiquitin-conjugating enzyme]-L-cysteine + [acceptor protein]-L-lysine = [E2 ubiquitin-conjugating enzyme]-L-cysteine + N(6)-ubiquitinyl-[acceptor protein]-L-lysine.</text>
        <dbReference type="EC" id="2.3.2.27"/>
    </reaction>
</comment>
<dbReference type="STRING" id="1328760.A0A165JTT3"/>
<dbReference type="GO" id="GO:0005829">
    <property type="term" value="C:cytosol"/>
    <property type="evidence" value="ECO:0007669"/>
    <property type="project" value="TreeGrafter"/>
</dbReference>
<organism evidence="16 17">
    <name type="scientific">Xylona heveae (strain CBS 132557 / TC161)</name>
    <dbReference type="NCBI Taxonomy" id="1328760"/>
    <lineage>
        <taxon>Eukaryota</taxon>
        <taxon>Fungi</taxon>
        <taxon>Dikarya</taxon>
        <taxon>Ascomycota</taxon>
        <taxon>Pezizomycotina</taxon>
        <taxon>Xylonomycetes</taxon>
        <taxon>Xylonales</taxon>
        <taxon>Xylonaceae</taxon>
        <taxon>Xylona</taxon>
    </lineage>
</organism>
<name>A0A165JTT3_XYLHT</name>
<evidence type="ECO:0000256" key="11">
    <source>
        <dbReference type="ARBA" id="ARBA00061209"/>
    </source>
</evidence>
<dbReference type="PROSITE" id="PS50006">
    <property type="entry name" value="FHA_DOMAIN"/>
    <property type="match status" value="1"/>
</dbReference>
<feature type="domain" description="RING-type" evidence="15">
    <location>
        <begin position="180"/>
        <end position="225"/>
    </location>
</feature>
<dbReference type="GO" id="GO:0031578">
    <property type="term" value="P:mitotic spindle orientation checkpoint signaling"/>
    <property type="evidence" value="ECO:0007669"/>
    <property type="project" value="UniProtKB-ARBA"/>
</dbReference>
<dbReference type="InterPro" id="IPR000253">
    <property type="entry name" value="FHA_dom"/>
</dbReference>
<evidence type="ECO:0000313" key="17">
    <source>
        <dbReference type="Proteomes" id="UP000076632"/>
    </source>
</evidence>
<dbReference type="Proteomes" id="UP000076632">
    <property type="component" value="Unassembled WGS sequence"/>
</dbReference>
<keyword evidence="17" id="KW-1185">Reference proteome</keyword>
<dbReference type="Gene3D" id="3.30.40.10">
    <property type="entry name" value="Zinc/RING finger domain, C3HC4 (zinc finger)"/>
    <property type="match status" value="1"/>
</dbReference>
<dbReference type="GO" id="GO:0006511">
    <property type="term" value="P:ubiquitin-dependent protein catabolic process"/>
    <property type="evidence" value="ECO:0007669"/>
    <property type="project" value="TreeGrafter"/>
</dbReference>
<comment type="similarity">
    <text evidence="11">Belongs to the DMA1 family.</text>
</comment>
<evidence type="ECO:0000256" key="10">
    <source>
        <dbReference type="ARBA" id="ARBA00023306"/>
    </source>
</evidence>
<protein>
    <recommendedName>
        <fullName evidence="3">RING-type E3 ubiquitin transferase</fullName>
        <ecNumber evidence="3">2.3.2.27</ecNumber>
    </recommendedName>
    <alternativeName>
        <fullName evidence="12">Checkpoint forkhead associated with RING domains-containing protein 1</fullName>
    </alternativeName>
</protein>
<dbReference type="FunFam" id="2.60.200.20:FF:000030">
    <property type="entry name" value="FHA domain-containing protein"/>
    <property type="match status" value="1"/>
</dbReference>
<dbReference type="InterPro" id="IPR001841">
    <property type="entry name" value="Znf_RING"/>
</dbReference>
<evidence type="ECO:0000256" key="4">
    <source>
        <dbReference type="ARBA" id="ARBA00022490"/>
    </source>
</evidence>
<evidence type="ECO:0000259" key="15">
    <source>
        <dbReference type="PROSITE" id="PS50089"/>
    </source>
</evidence>
<dbReference type="OrthoDB" id="687730at2759"/>